<dbReference type="EMBL" id="AORV01000011">
    <property type="protein sequence ID" value="EMS73859.1"/>
    <property type="molecule type" value="Genomic_DNA"/>
</dbReference>
<dbReference type="Gene3D" id="2.60.40.10">
    <property type="entry name" value="Immunoglobulins"/>
    <property type="match status" value="1"/>
</dbReference>
<dbReference type="SUPFAM" id="SSF53474">
    <property type="entry name" value="alpha/beta-Hydrolases"/>
    <property type="match status" value="1"/>
</dbReference>
<sequence length="343" mass="39409">MALNQNTNMPDTGKFPIISGNEVTFIYKGNAETVYVAGEYNQWKLEDRMSKNEEGVWFINKRFPENARFDYKLIVDGNWITDPLNEKTTCVSADNINSNLIMPKYSSDHEKIVNSQVPKGNLLKNVKLKSDYMGCSMNYHVYLPHGYENSDISHILYAMDGSEYLNYANIDRVLDYMIHMGEIPRMVAILTDPNDRNAEYTISRKHYSYFIKELVPFAERNYLSPRAMIERSIIGVSWGGLTAIYIAANTPDKFNRLLSQSGSFWPKDWLIFDIISKADVSNMKLCLQTGTVQDTEEMNDALAKLIESKHGHVEYAKYSESHNWINWKGHLNEGLKTLYSGIN</sequence>
<keyword evidence="1" id="KW-0136">Cellulose degradation</keyword>
<reference evidence="3 4" key="1">
    <citation type="journal article" date="2013" name="Genome Announc.">
        <title>Draft Genome Sequence of the Cellulolytic, Mesophilic, Anaerobic Bacterium Clostridium termitidis Strain CT1112 (DSM 5398).</title>
        <authorList>
            <person name="Lal S."/>
            <person name="Ramachandran U."/>
            <person name="Zhang X."/>
            <person name="Munir R."/>
            <person name="Sparling R."/>
            <person name="Levin D.B."/>
        </authorList>
    </citation>
    <scope>NUCLEOTIDE SEQUENCE [LARGE SCALE GENOMIC DNA]</scope>
    <source>
        <strain evidence="3 4">CT1112</strain>
    </source>
</reference>
<dbReference type="Pfam" id="PF16561">
    <property type="entry name" value="AMPK1_CBM"/>
    <property type="match status" value="1"/>
</dbReference>
<accession>S0FXM0</accession>
<evidence type="ECO:0000259" key="2">
    <source>
        <dbReference type="Pfam" id="PF16561"/>
    </source>
</evidence>
<dbReference type="InterPro" id="IPR032640">
    <property type="entry name" value="AMPK1_CBM"/>
</dbReference>
<keyword evidence="1" id="KW-0119">Carbohydrate metabolism</keyword>
<evidence type="ECO:0000313" key="4">
    <source>
        <dbReference type="Proteomes" id="UP000014155"/>
    </source>
</evidence>
<evidence type="ECO:0000256" key="1">
    <source>
        <dbReference type="ARBA" id="ARBA00023001"/>
    </source>
</evidence>
<feature type="domain" description="AMP-activated protein kinase glycogen-binding" evidence="2">
    <location>
        <begin position="23"/>
        <end position="89"/>
    </location>
</feature>
<dbReference type="PATRIC" id="fig|1195236.3.peg.413"/>
<dbReference type="STRING" id="1195236.CTER_0111"/>
<proteinExistence type="predicted"/>
<dbReference type="CDD" id="cd02859">
    <property type="entry name" value="E_set_AMPKbeta_like_N"/>
    <property type="match status" value="1"/>
</dbReference>
<evidence type="ECO:0000313" key="3">
    <source>
        <dbReference type="EMBL" id="EMS73859.1"/>
    </source>
</evidence>
<dbReference type="Gene3D" id="3.40.50.1820">
    <property type="entry name" value="alpha/beta hydrolase"/>
    <property type="match status" value="1"/>
</dbReference>
<dbReference type="PANTHER" id="PTHR48098:SF3">
    <property type="entry name" value="IRON(III) ENTEROBACTIN ESTERASE"/>
    <property type="match status" value="1"/>
</dbReference>
<dbReference type="InterPro" id="IPR029058">
    <property type="entry name" value="AB_hydrolase_fold"/>
</dbReference>
<keyword evidence="4" id="KW-1185">Reference proteome</keyword>
<dbReference type="AlphaFoldDB" id="S0FXM0"/>
<dbReference type="Pfam" id="PF00756">
    <property type="entry name" value="Esterase"/>
    <property type="match status" value="1"/>
</dbReference>
<comment type="caution">
    <text evidence="3">The sequence shown here is derived from an EMBL/GenBank/DDBJ whole genome shotgun (WGS) entry which is preliminary data.</text>
</comment>
<name>S0FXM0_RUMCE</name>
<dbReference type="InterPro" id="IPR000801">
    <property type="entry name" value="Esterase-like"/>
</dbReference>
<dbReference type="Proteomes" id="UP000014155">
    <property type="component" value="Unassembled WGS sequence"/>
</dbReference>
<gene>
    <name evidence="3" type="ORF">CTER_0111</name>
</gene>
<dbReference type="PANTHER" id="PTHR48098">
    <property type="entry name" value="ENTEROCHELIN ESTERASE-RELATED"/>
    <property type="match status" value="1"/>
</dbReference>
<protein>
    <submittedName>
        <fullName evidence="3">Esterase</fullName>
    </submittedName>
</protein>
<dbReference type="InterPro" id="IPR013783">
    <property type="entry name" value="Ig-like_fold"/>
</dbReference>
<dbReference type="GO" id="GO:0030245">
    <property type="term" value="P:cellulose catabolic process"/>
    <property type="evidence" value="ECO:0007669"/>
    <property type="project" value="UniProtKB-KW"/>
</dbReference>
<keyword evidence="1" id="KW-0624">Polysaccharide degradation</keyword>
<dbReference type="InterPro" id="IPR050583">
    <property type="entry name" value="Mycobacterial_A85_antigen"/>
</dbReference>
<dbReference type="InterPro" id="IPR014756">
    <property type="entry name" value="Ig_E-set"/>
</dbReference>
<dbReference type="SUPFAM" id="SSF81296">
    <property type="entry name" value="E set domains"/>
    <property type="match status" value="1"/>
</dbReference>
<dbReference type="eggNOG" id="COG2382">
    <property type="taxonomic scope" value="Bacteria"/>
</dbReference>
<organism evidence="3 4">
    <name type="scientific">Ruminiclostridium cellobioparum subsp. termitidis CT1112</name>
    <dbReference type="NCBI Taxonomy" id="1195236"/>
    <lineage>
        <taxon>Bacteria</taxon>
        <taxon>Bacillati</taxon>
        <taxon>Bacillota</taxon>
        <taxon>Clostridia</taxon>
        <taxon>Eubacteriales</taxon>
        <taxon>Oscillospiraceae</taxon>
        <taxon>Ruminiclostridium</taxon>
    </lineage>
</organism>
<dbReference type="RefSeq" id="WP_004623303.1">
    <property type="nucleotide sequence ID" value="NZ_AORV01000011.1"/>
</dbReference>